<gene>
    <name evidence="1" type="ORF">U14_04286</name>
</gene>
<keyword evidence="2" id="KW-1185">Reference proteome</keyword>
<dbReference type="EMBL" id="DF820459">
    <property type="protein sequence ID" value="GAK53027.1"/>
    <property type="molecule type" value="Genomic_DNA"/>
</dbReference>
<accession>A0A0S6W4J0</accession>
<dbReference type="HOGENOM" id="CLU_1065156_0_0_0"/>
<dbReference type="InterPro" id="IPR011033">
    <property type="entry name" value="PRC_barrel-like_sf"/>
</dbReference>
<dbReference type="GO" id="GO:0030077">
    <property type="term" value="C:plasma membrane light-harvesting complex"/>
    <property type="evidence" value="ECO:0007669"/>
    <property type="project" value="InterPro"/>
</dbReference>
<proteinExistence type="predicted"/>
<organism evidence="1">
    <name type="scientific">Candidatus Moduliflexus flocculans</name>
    <dbReference type="NCBI Taxonomy" id="1499966"/>
    <lineage>
        <taxon>Bacteria</taxon>
        <taxon>Candidatus Moduliflexota</taxon>
        <taxon>Candidatus Moduliflexia</taxon>
        <taxon>Candidatus Moduliflexales</taxon>
        <taxon>Candidatus Moduliflexaceae</taxon>
    </lineage>
</organism>
<dbReference type="SUPFAM" id="SSF50346">
    <property type="entry name" value="PRC-barrel domain"/>
    <property type="match status" value="2"/>
</dbReference>
<evidence type="ECO:0008006" key="3">
    <source>
        <dbReference type="Google" id="ProtNLM"/>
    </source>
</evidence>
<dbReference type="AlphaFoldDB" id="A0A0S6W4J0"/>
<dbReference type="Proteomes" id="UP000030700">
    <property type="component" value="Unassembled WGS sequence"/>
</dbReference>
<evidence type="ECO:0000313" key="2">
    <source>
        <dbReference type="Proteomes" id="UP000030700"/>
    </source>
</evidence>
<dbReference type="GO" id="GO:0019684">
    <property type="term" value="P:photosynthesis, light reaction"/>
    <property type="evidence" value="ECO:0007669"/>
    <property type="project" value="InterPro"/>
</dbReference>
<sequence length="252" mass="28979">MQRNVKNLLRYDIQATDGELGKVNEFFFDAAAWIVRYLVAETGDWLSNRKVLLSPAFLGSLGWESNRLYIKLTKEQVRNSPASDTDKPISRQHEIELSQYYAWPTYWGSEISSDTTPGMAPTIPAVDASAPGHRIPSPEWQNGLHLRSTRHVIGCQIQAIDGNIGHVDDFILDDKSWEIRYLVVNTRHWLLGPKVLLAPRWLKKIDWAMSKVFVESKRESIKNSPPYDPSKGINTDYEGKLYDYYGRLRIQR</sequence>
<evidence type="ECO:0000313" key="1">
    <source>
        <dbReference type="EMBL" id="GAK53027.1"/>
    </source>
</evidence>
<protein>
    <recommendedName>
        <fullName evidence="3">PRC-barrel domain protein</fullName>
    </recommendedName>
</protein>
<reference evidence="1" key="1">
    <citation type="journal article" date="2015" name="PeerJ">
        <title>First genomic representation of candidate bacterial phylum KSB3 points to enhanced environmental sensing as a trigger of wastewater bulking.</title>
        <authorList>
            <person name="Sekiguchi Y."/>
            <person name="Ohashi A."/>
            <person name="Parks D.H."/>
            <person name="Yamauchi T."/>
            <person name="Tyson G.W."/>
            <person name="Hugenholtz P."/>
        </authorList>
    </citation>
    <scope>NUCLEOTIDE SEQUENCE [LARGE SCALE GENOMIC DNA]</scope>
</reference>
<dbReference type="STRING" id="1499966.U14_04286"/>
<name>A0A0S6W4J0_9BACT</name>
<dbReference type="Gene3D" id="3.90.50.10">
    <property type="entry name" value="Photosynthetic Reaction Center, subunit H, domain 2"/>
    <property type="match status" value="2"/>
</dbReference>
<dbReference type="InterPro" id="IPR014747">
    <property type="entry name" value="Bac_photo_RC_H_C"/>
</dbReference>